<dbReference type="Gene3D" id="3.40.50.1220">
    <property type="entry name" value="TPP-binding domain"/>
    <property type="match status" value="1"/>
</dbReference>
<evidence type="ECO:0000313" key="16">
    <source>
        <dbReference type="Proteomes" id="UP001595791"/>
    </source>
</evidence>
<dbReference type="RefSeq" id="WP_378167849.1">
    <property type="nucleotide sequence ID" value="NZ_JBHSBU010000001.1"/>
</dbReference>
<dbReference type="InterPro" id="IPR039368">
    <property type="entry name" value="AHAS_TPP"/>
</dbReference>
<dbReference type="Pfam" id="PF02776">
    <property type="entry name" value="TPP_enzyme_N"/>
    <property type="match status" value="1"/>
</dbReference>
<organism evidence="15 16">
    <name type="scientific">Chitinimonas lacunae</name>
    <dbReference type="NCBI Taxonomy" id="1963018"/>
    <lineage>
        <taxon>Bacteria</taxon>
        <taxon>Pseudomonadati</taxon>
        <taxon>Pseudomonadota</taxon>
        <taxon>Betaproteobacteria</taxon>
        <taxon>Neisseriales</taxon>
        <taxon>Chitinibacteraceae</taxon>
        <taxon>Chitinimonas</taxon>
    </lineage>
</organism>
<reference evidence="16" key="1">
    <citation type="journal article" date="2019" name="Int. J. Syst. Evol. Microbiol.">
        <title>The Global Catalogue of Microorganisms (GCM) 10K type strain sequencing project: providing services to taxonomists for standard genome sequencing and annotation.</title>
        <authorList>
            <consortium name="The Broad Institute Genomics Platform"/>
            <consortium name="The Broad Institute Genome Sequencing Center for Infectious Disease"/>
            <person name="Wu L."/>
            <person name="Ma J."/>
        </authorList>
    </citation>
    <scope>NUCLEOTIDE SEQUENCE [LARGE SCALE GENOMIC DNA]</scope>
    <source>
        <strain evidence="16">LMG 29894</strain>
    </source>
</reference>
<dbReference type="Gene3D" id="3.40.50.970">
    <property type="match status" value="2"/>
</dbReference>
<keyword evidence="7 11" id="KW-0479">Metal-binding</keyword>
<feature type="domain" description="Thiamine pyrophosphate enzyme central" evidence="12">
    <location>
        <begin position="188"/>
        <end position="323"/>
    </location>
</feature>
<keyword evidence="5 11" id="KW-0028">Amino-acid biosynthesis</keyword>
<evidence type="ECO:0000256" key="8">
    <source>
        <dbReference type="ARBA" id="ARBA00022842"/>
    </source>
</evidence>
<evidence type="ECO:0000256" key="4">
    <source>
        <dbReference type="ARBA" id="ARBA00013145"/>
    </source>
</evidence>
<dbReference type="SUPFAM" id="SSF52518">
    <property type="entry name" value="Thiamin diphosphate-binding fold (THDP-binding)"/>
    <property type="match status" value="2"/>
</dbReference>
<evidence type="ECO:0000256" key="6">
    <source>
        <dbReference type="ARBA" id="ARBA00022679"/>
    </source>
</evidence>
<proteinExistence type="inferred from homology"/>
<evidence type="ECO:0000256" key="5">
    <source>
        <dbReference type="ARBA" id="ARBA00022605"/>
    </source>
</evidence>
<dbReference type="NCBIfam" id="TIGR00118">
    <property type="entry name" value="acolac_lg"/>
    <property type="match status" value="1"/>
</dbReference>
<evidence type="ECO:0000259" key="13">
    <source>
        <dbReference type="Pfam" id="PF02775"/>
    </source>
</evidence>
<dbReference type="EC" id="2.2.1.6" evidence="4 11"/>
<dbReference type="PANTHER" id="PTHR18968:SF142">
    <property type="entry name" value="ACETOLACTATE SYNTHASE"/>
    <property type="match status" value="1"/>
</dbReference>
<evidence type="ECO:0000256" key="9">
    <source>
        <dbReference type="ARBA" id="ARBA00023052"/>
    </source>
</evidence>
<evidence type="ECO:0000259" key="12">
    <source>
        <dbReference type="Pfam" id="PF00205"/>
    </source>
</evidence>
<keyword evidence="9 11" id="KW-0786">Thiamine pyrophosphate</keyword>
<dbReference type="PROSITE" id="PS00187">
    <property type="entry name" value="TPP_ENZYMES"/>
    <property type="match status" value="1"/>
</dbReference>
<evidence type="ECO:0000256" key="10">
    <source>
        <dbReference type="ARBA" id="ARBA00023304"/>
    </source>
</evidence>
<comment type="similarity">
    <text evidence="3 11">Belongs to the TPP enzyme family.</text>
</comment>
<feature type="domain" description="Thiamine pyrophosphate enzyme N-terminal TPP-binding" evidence="14">
    <location>
        <begin position="4"/>
        <end position="118"/>
    </location>
</feature>
<name>A0ABV8MUD5_9NEIS</name>
<evidence type="ECO:0000256" key="1">
    <source>
        <dbReference type="ARBA" id="ARBA00004974"/>
    </source>
</evidence>
<dbReference type="CDD" id="cd02015">
    <property type="entry name" value="TPP_AHAS"/>
    <property type="match status" value="1"/>
</dbReference>
<dbReference type="InterPro" id="IPR045229">
    <property type="entry name" value="TPP_enz"/>
</dbReference>
<evidence type="ECO:0000256" key="3">
    <source>
        <dbReference type="ARBA" id="ARBA00007812"/>
    </source>
</evidence>
<comment type="caution">
    <text evidence="15">The sequence shown here is derived from an EMBL/GenBank/DDBJ whole genome shotgun (WGS) entry which is preliminary data.</text>
</comment>
<comment type="cofactor">
    <cofactor evidence="11">
        <name>thiamine diphosphate</name>
        <dbReference type="ChEBI" id="CHEBI:58937"/>
    </cofactor>
    <text evidence="11">Binds 1 thiamine pyrophosphate per subunit.</text>
</comment>
<dbReference type="GO" id="GO:0003984">
    <property type="term" value="F:acetolactate synthase activity"/>
    <property type="evidence" value="ECO:0007669"/>
    <property type="project" value="UniProtKB-EC"/>
</dbReference>
<keyword evidence="16" id="KW-1185">Reference proteome</keyword>
<feature type="domain" description="Thiamine pyrophosphate enzyme TPP-binding" evidence="13">
    <location>
        <begin position="376"/>
        <end position="523"/>
    </location>
</feature>
<dbReference type="InterPro" id="IPR012000">
    <property type="entry name" value="Thiamin_PyroP_enz_cen_dom"/>
</dbReference>
<evidence type="ECO:0000313" key="15">
    <source>
        <dbReference type="EMBL" id="MFC4161659.1"/>
    </source>
</evidence>
<keyword evidence="8 11" id="KW-0460">Magnesium</keyword>
<dbReference type="Pfam" id="PF02775">
    <property type="entry name" value="TPP_enzyme_C"/>
    <property type="match status" value="1"/>
</dbReference>
<comment type="pathway">
    <text evidence="2 11">Amino-acid biosynthesis; L-valine biosynthesis; L-valine from pyruvate: step 1/4.</text>
</comment>
<dbReference type="NCBIfam" id="NF006524">
    <property type="entry name" value="PRK08978.1"/>
    <property type="match status" value="1"/>
</dbReference>
<dbReference type="InterPro" id="IPR000399">
    <property type="entry name" value="TPP-bd_CS"/>
</dbReference>
<accession>A0ABV8MUD5</accession>
<dbReference type="InterPro" id="IPR012001">
    <property type="entry name" value="Thiamin_PyroP_enz_TPP-bd_dom"/>
</dbReference>
<gene>
    <name evidence="15" type="primary">ilvG</name>
    <name evidence="15" type="ORF">ACFOW7_20195</name>
</gene>
<keyword evidence="10 11" id="KW-0100">Branched-chain amino acid biosynthesis</keyword>
<comment type="catalytic activity">
    <reaction evidence="11">
        <text>2 pyruvate + H(+) = (2S)-2-acetolactate + CO2</text>
        <dbReference type="Rhea" id="RHEA:25249"/>
        <dbReference type="ChEBI" id="CHEBI:15361"/>
        <dbReference type="ChEBI" id="CHEBI:15378"/>
        <dbReference type="ChEBI" id="CHEBI:16526"/>
        <dbReference type="ChEBI" id="CHEBI:58476"/>
        <dbReference type="EC" id="2.2.1.6"/>
    </reaction>
</comment>
<dbReference type="InterPro" id="IPR011766">
    <property type="entry name" value="TPP_enzyme_TPP-bd"/>
</dbReference>
<evidence type="ECO:0000256" key="2">
    <source>
        <dbReference type="ARBA" id="ARBA00005025"/>
    </source>
</evidence>
<dbReference type="CDD" id="cd07035">
    <property type="entry name" value="TPP_PYR_POX_like"/>
    <property type="match status" value="1"/>
</dbReference>
<dbReference type="InterPro" id="IPR029061">
    <property type="entry name" value="THDP-binding"/>
</dbReference>
<dbReference type="PANTHER" id="PTHR18968">
    <property type="entry name" value="THIAMINE PYROPHOSPHATE ENZYMES"/>
    <property type="match status" value="1"/>
</dbReference>
<sequence>MTRRGADLIVDALEAEAVELVFGYPGGTIMPFYDALVGRRVRHILCRHEQGAALAANGYARASGRVGVCVATSGPGATNLLTGLADALLDSVPMVAITGQVARPLMGTDAFQEVDVFGMSLAAVKHSFLLEDGADLPRVLAEAFRLARSGRPGPVLVDIPKDLQLASNALPYQPLSLPSPAPPSPTLLERARRLLASAERPLLYAGGGVAIADAMAALRRLVEVAGLPTVTTLKGIGVLPPEHPLNLGMLGMHGSRAANLAVQGCDLLLVAGARFDDRATGRLDGFAPDARVIHLDIDPAEIGKLRAADLSACCDLGPALEALAQPLAIEPWREQCRQARQTTQPRYDAPGPLLYAPAFLNQLSRLAPDNAIVCCDVGQHQMWVAQHYGFHHPRHHLSSGGLGTMGFGLPAAIGAQLAFPDRLVINVSGDGSFMMNVQELATIGRYRLPIKILLCDNSTLGMVKQWQELFFEQRYSETDLSDNPDFCRVAEAFGIPALRIERSAELPLALARLLKTPGPLLIHAVIDRRANVWPLVPPGADNATMLEQLPEPANEARLAV</sequence>
<dbReference type="SUPFAM" id="SSF52467">
    <property type="entry name" value="DHS-like NAD/FAD-binding domain"/>
    <property type="match status" value="1"/>
</dbReference>
<keyword evidence="6 11" id="KW-0808">Transferase</keyword>
<protein>
    <recommendedName>
        <fullName evidence="4 11">Acetolactate synthase</fullName>
        <ecNumber evidence="4 11">2.2.1.6</ecNumber>
    </recommendedName>
</protein>
<dbReference type="InterPro" id="IPR029035">
    <property type="entry name" value="DHS-like_NAD/FAD-binding_dom"/>
</dbReference>
<dbReference type="Proteomes" id="UP001595791">
    <property type="component" value="Unassembled WGS sequence"/>
</dbReference>
<dbReference type="Pfam" id="PF00205">
    <property type="entry name" value="TPP_enzyme_M"/>
    <property type="match status" value="1"/>
</dbReference>
<evidence type="ECO:0000256" key="7">
    <source>
        <dbReference type="ARBA" id="ARBA00022723"/>
    </source>
</evidence>
<comment type="pathway">
    <text evidence="1 11">Amino-acid biosynthesis; L-isoleucine biosynthesis; L-isoleucine from 2-oxobutanoate: step 1/4.</text>
</comment>
<comment type="cofactor">
    <cofactor evidence="11">
        <name>Mg(2+)</name>
        <dbReference type="ChEBI" id="CHEBI:18420"/>
    </cofactor>
    <text evidence="11">Binds 1 Mg(2+) ion per subunit.</text>
</comment>
<dbReference type="InterPro" id="IPR012846">
    <property type="entry name" value="Acetolactate_synth_lsu"/>
</dbReference>
<evidence type="ECO:0000256" key="11">
    <source>
        <dbReference type="RuleBase" id="RU003591"/>
    </source>
</evidence>
<evidence type="ECO:0000259" key="14">
    <source>
        <dbReference type="Pfam" id="PF02776"/>
    </source>
</evidence>
<dbReference type="EMBL" id="JBHSBU010000001">
    <property type="protein sequence ID" value="MFC4161659.1"/>
    <property type="molecule type" value="Genomic_DNA"/>
</dbReference>